<evidence type="ECO:0000256" key="1">
    <source>
        <dbReference type="SAM" id="MobiDB-lite"/>
    </source>
</evidence>
<feature type="region of interest" description="Disordered" evidence="1">
    <location>
        <begin position="32"/>
        <end position="54"/>
    </location>
</feature>
<protein>
    <submittedName>
        <fullName evidence="2">Uncharacterized protein</fullName>
    </submittedName>
</protein>
<dbReference type="Proteomes" id="UP001195483">
    <property type="component" value="Unassembled WGS sequence"/>
</dbReference>
<comment type="caution">
    <text evidence="2">The sequence shown here is derived from an EMBL/GenBank/DDBJ whole genome shotgun (WGS) entry which is preliminary data.</text>
</comment>
<evidence type="ECO:0000313" key="3">
    <source>
        <dbReference type="Proteomes" id="UP001195483"/>
    </source>
</evidence>
<name>A0AAE0WBY2_9BIVA</name>
<reference evidence="2" key="3">
    <citation type="submission" date="2023-05" db="EMBL/GenBank/DDBJ databases">
        <authorList>
            <person name="Smith C.H."/>
        </authorList>
    </citation>
    <scope>NUCLEOTIDE SEQUENCE</scope>
    <source>
        <strain evidence="2">CHS0354</strain>
        <tissue evidence="2">Mantle</tissue>
    </source>
</reference>
<dbReference type="EMBL" id="JAEAOA010000451">
    <property type="protein sequence ID" value="KAK3607922.1"/>
    <property type="molecule type" value="Genomic_DNA"/>
</dbReference>
<proteinExistence type="predicted"/>
<sequence length="114" mass="13072">MLIGYALVQRHSEDFLLSVELCSQHRGREQSRKVKRRLKVARTGQQTPASCTIPKDSHDYSRLNVYVPRDEVVEFEERPDGISRAIKRLKTGALPFTGQSPRYPAEPYTAVQEE</sequence>
<dbReference type="AlphaFoldDB" id="A0AAE0WBY2"/>
<gene>
    <name evidence="2" type="ORF">CHS0354_006515</name>
</gene>
<organism evidence="2 3">
    <name type="scientific">Potamilus streckersoni</name>
    <dbReference type="NCBI Taxonomy" id="2493646"/>
    <lineage>
        <taxon>Eukaryota</taxon>
        <taxon>Metazoa</taxon>
        <taxon>Spiralia</taxon>
        <taxon>Lophotrochozoa</taxon>
        <taxon>Mollusca</taxon>
        <taxon>Bivalvia</taxon>
        <taxon>Autobranchia</taxon>
        <taxon>Heteroconchia</taxon>
        <taxon>Palaeoheterodonta</taxon>
        <taxon>Unionida</taxon>
        <taxon>Unionoidea</taxon>
        <taxon>Unionidae</taxon>
        <taxon>Ambleminae</taxon>
        <taxon>Lampsilini</taxon>
        <taxon>Potamilus</taxon>
    </lineage>
</organism>
<keyword evidence="3" id="KW-1185">Reference proteome</keyword>
<evidence type="ECO:0000313" key="2">
    <source>
        <dbReference type="EMBL" id="KAK3607922.1"/>
    </source>
</evidence>
<accession>A0AAE0WBY2</accession>
<reference evidence="2" key="1">
    <citation type="journal article" date="2021" name="Genome Biol. Evol.">
        <title>A High-Quality Reference Genome for a Parasitic Bivalve with Doubly Uniparental Inheritance (Bivalvia: Unionida).</title>
        <authorList>
            <person name="Smith C.H."/>
        </authorList>
    </citation>
    <scope>NUCLEOTIDE SEQUENCE</scope>
    <source>
        <strain evidence="2">CHS0354</strain>
    </source>
</reference>
<reference evidence="2" key="2">
    <citation type="journal article" date="2021" name="Genome Biol. Evol.">
        <title>Developing a high-quality reference genome for a parasitic bivalve with doubly uniparental inheritance (Bivalvia: Unionida).</title>
        <authorList>
            <person name="Smith C.H."/>
        </authorList>
    </citation>
    <scope>NUCLEOTIDE SEQUENCE</scope>
    <source>
        <strain evidence="2">CHS0354</strain>
        <tissue evidence="2">Mantle</tissue>
    </source>
</reference>